<keyword evidence="8 12" id="KW-0648">Protein biosynthesis</keyword>
<gene>
    <name evidence="15" type="primary">g2232</name>
    <name evidence="15" type="ORF">VP750_LOCUS1911</name>
</gene>
<evidence type="ECO:0000256" key="1">
    <source>
        <dbReference type="ARBA" id="ARBA00004496"/>
    </source>
</evidence>
<dbReference type="InterPro" id="IPR050132">
    <property type="entry name" value="Gln/Glu-tRNA_Ligase"/>
</dbReference>
<dbReference type="Proteomes" id="UP001497392">
    <property type="component" value="Unassembled WGS sequence"/>
</dbReference>
<evidence type="ECO:0000256" key="8">
    <source>
        <dbReference type="ARBA" id="ARBA00022917"/>
    </source>
</evidence>
<keyword evidence="16" id="KW-1185">Reference proteome</keyword>
<dbReference type="InterPro" id="IPR001412">
    <property type="entry name" value="aa-tRNA-synth_I_CS"/>
</dbReference>
<dbReference type="InterPro" id="IPR000924">
    <property type="entry name" value="Glu/Gln-tRNA-synth"/>
</dbReference>
<dbReference type="PROSITE" id="PS00178">
    <property type="entry name" value="AA_TRNA_LIGASE_I"/>
    <property type="match status" value="1"/>
</dbReference>
<feature type="domain" description="GST C-terminal" evidence="14">
    <location>
        <begin position="34"/>
        <end position="171"/>
    </location>
</feature>
<dbReference type="InterPro" id="IPR004526">
    <property type="entry name" value="Glu-tRNA-synth_arc/euk"/>
</dbReference>
<dbReference type="PROSITE" id="PS50405">
    <property type="entry name" value="GST_CTER"/>
    <property type="match status" value="1"/>
</dbReference>
<dbReference type="SUPFAM" id="SSF47616">
    <property type="entry name" value="GST C-terminal domain-like"/>
    <property type="match status" value="1"/>
</dbReference>
<evidence type="ECO:0000313" key="16">
    <source>
        <dbReference type="Proteomes" id="UP001497392"/>
    </source>
</evidence>
<accession>A0ABP1FQB5</accession>
<dbReference type="InterPro" id="IPR014729">
    <property type="entry name" value="Rossmann-like_a/b/a_fold"/>
</dbReference>
<dbReference type="EMBL" id="CAXHTA020000003">
    <property type="protein sequence ID" value="CAL5220252.1"/>
    <property type="molecule type" value="Genomic_DNA"/>
</dbReference>
<dbReference type="Pfam" id="PF03950">
    <property type="entry name" value="tRNA-synt_1c_C"/>
    <property type="match status" value="1"/>
</dbReference>
<dbReference type="InterPro" id="IPR036282">
    <property type="entry name" value="Glutathione-S-Trfase_C_sf"/>
</dbReference>
<evidence type="ECO:0000256" key="7">
    <source>
        <dbReference type="ARBA" id="ARBA00022840"/>
    </source>
</evidence>
<dbReference type="NCBIfam" id="TIGR00463">
    <property type="entry name" value="gltX_arch"/>
    <property type="match status" value="1"/>
</dbReference>
<evidence type="ECO:0000259" key="14">
    <source>
        <dbReference type="PROSITE" id="PS50405"/>
    </source>
</evidence>
<keyword evidence="9 12" id="KW-0030">Aminoacyl-tRNA synthetase</keyword>
<evidence type="ECO:0000256" key="10">
    <source>
        <dbReference type="ARBA" id="ARBA00030865"/>
    </source>
</evidence>
<evidence type="ECO:0000256" key="6">
    <source>
        <dbReference type="ARBA" id="ARBA00022741"/>
    </source>
</evidence>
<feature type="compositionally biased region" description="Low complexity" evidence="13">
    <location>
        <begin position="716"/>
        <end position="732"/>
    </location>
</feature>
<name>A0ABP1FQB5_9CHLO</name>
<comment type="similarity">
    <text evidence="2">Belongs to the class-I aminoacyl-tRNA synthetase family. Glutamate--tRNA ligase type 2 subfamily.</text>
</comment>
<dbReference type="Pfam" id="PF20974">
    <property type="entry name" value="tRNA-synt_1c_C2"/>
    <property type="match status" value="1"/>
</dbReference>
<evidence type="ECO:0000256" key="3">
    <source>
        <dbReference type="ARBA" id="ARBA00012835"/>
    </source>
</evidence>
<comment type="catalytic activity">
    <reaction evidence="11">
        <text>tRNA(Glu) + L-glutamate + ATP = L-glutamyl-tRNA(Glu) + AMP + diphosphate</text>
        <dbReference type="Rhea" id="RHEA:23540"/>
        <dbReference type="Rhea" id="RHEA-COMP:9663"/>
        <dbReference type="Rhea" id="RHEA-COMP:9680"/>
        <dbReference type="ChEBI" id="CHEBI:29985"/>
        <dbReference type="ChEBI" id="CHEBI:30616"/>
        <dbReference type="ChEBI" id="CHEBI:33019"/>
        <dbReference type="ChEBI" id="CHEBI:78442"/>
        <dbReference type="ChEBI" id="CHEBI:78520"/>
        <dbReference type="ChEBI" id="CHEBI:456215"/>
        <dbReference type="EC" id="6.1.1.17"/>
    </reaction>
</comment>
<protein>
    <recommendedName>
        <fullName evidence="3">glutamate--tRNA ligase</fullName>
        <ecNumber evidence="3">6.1.1.17</ecNumber>
    </recommendedName>
    <alternativeName>
        <fullName evidence="10">Glutamyl-tRNA synthetase</fullName>
    </alternativeName>
</protein>
<dbReference type="InterPro" id="IPR011035">
    <property type="entry name" value="Ribosomal_bL25/Gln-tRNA_synth"/>
</dbReference>
<dbReference type="InterPro" id="IPR020059">
    <property type="entry name" value="Glu/Gln-tRNA-synth_Ib_codon-bd"/>
</dbReference>
<dbReference type="PANTHER" id="PTHR43097:SF5">
    <property type="entry name" value="GLUTAMATE--TRNA LIGASE"/>
    <property type="match status" value="1"/>
</dbReference>
<feature type="region of interest" description="Disordered" evidence="13">
    <location>
        <begin position="709"/>
        <end position="796"/>
    </location>
</feature>
<dbReference type="PRINTS" id="PR00987">
    <property type="entry name" value="TRNASYNTHGLU"/>
</dbReference>
<dbReference type="Pfam" id="PF00749">
    <property type="entry name" value="tRNA-synt_1c"/>
    <property type="match status" value="1"/>
</dbReference>
<dbReference type="PANTHER" id="PTHR43097">
    <property type="entry name" value="GLUTAMINE-TRNA LIGASE"/>
    <property type="match status" value="1"/>
</dbReference>
<dbReference type="InterPro" id="IPR020056">
    <property type="entry name" value="Rbsml_bL25/Gln-tRNA_synth_N"/>
</dbReference>
<reference evidence="15 16" key="1">
    <citation type="submission" date="2024-06" db="EMBL/GenBank/DDBJ databases">
        <authorList>
            <person name="Kraege A."/>
            <person name="Thomma B."/>
        </authorList>
    </citation>
    <scope>NUCLEOTIDE SEQUENCE [LARGE SCALE GENOMIC DNA]</scope>
</reference>
<dbReference type="Gene3D" id="3.40.50.620">
    <property type="entry name" value="HUPs"/>
    <property type="match status" value="1"/>
</dbReference>
<dbReference type="Gene3D" id="1.10.1160.10">
    <property type="entry name" value="Glutamyl-trna Synthetase, Domain 2"/>
    <property type="match status" value="1"/>
</dbReference>
<sequence>MGAAGHAFVVYSGKSAPLAILAAAQKAGLEVKLSEHKDAKNDAPPILTSSDGVEVSGLPSILQHLSGPADAGQTERVGRWLEYATYIVGGGALEPACRTLNEALSMRTYLAGYTLTVADMAIWGQLQANLLQWEKLRKTGALPHLARWYAYVMTDPVLQSVAEQHGPKKPSTRKEYVKVVAAAGMGGGDTGSFKIDLRNVQKGQVKTRFPPEPSGYLHIGHAKAALLNYHIAQLNGGHMAIRFDDTNPAKESTEYVESIIADVQRLGIEFRPPITYTSDYFPEMLDLAERLIKAGFLYADDTPVEQMREERMDGIESKRRNRPVEETLAVWKEMVAGSAEGKKHCMRFKINMQDPNKAMRDPVAYRCNDTAHWRTGTKYKVYPTYDCACPFVDALEKVTHALRTSEYKDREAQFFWVLKAEQQVWPGLQDVDIWDYSRLSLVNTVLSKRKLTWFVETKKVDGWDDPRMPTVQGVFRRGLQLEALKEFILSQGASKNVTLQEWEKLWSINKRIIDPVCPRHTAIKDEGRVLLHLKDGPEEPEVVSVPKHKKHPPAGIKATTRTRVVWLEQEDARLISQGEEVTLMDWGNAIVESVDKDADGSVSRLEGVLHLDGDVKKTKLKLTWLADISDLVPLRLVDFDHLISKKKLEDGDDITDFVTPVSRWETAALGDPNMRTLQKGDVIQLERKGYFMVDVPLVRSGQPITLFSIPDGRQKSASAPPAPKAESSAAVAGLPKAVQKAGSFRVPPTPHNSCVLPELQESPADSLAGASKAVLLQARPSGTPPPLAPHNSAASS</sequence>
<keyword evidence="4" id="KW-0963">Cytoplasm</keyword>
<evidence type="ECO:0000256" key="9">
    <source>
        <dbReference type="ARBA" id="ARBA00023146"/>
    </source>
</evidence>
<keyword evidence="7 12" id="KW-0067">ATP-binding</keyword>
<dbReference type="CDD" id="cd10289">
    <property type="entry name" value="GST_C_AaRS_like"/>
    <property type="match status" value="1"/>
</dbReference>
<dbReference type="SUPFAM" id="SSF50715">
    <property type="entry name" value="Ribosomal protein L25-like"/>
    <property type="match status" value="1"/>
</dbReference>
<evidence type="ECO:0000256" key="13">
    <source>
        <dbReference type="SAM" id="MobiDB-lite"/>
    </source>
</evidence>
<dbReference type="EC" id="6.1.1.17" evidence="3"/>
<dbReference type="InterPro" id="IPR020061">
    <property type="entry name" value="Glu_tRNA_lig_a-bdl"/>
</dbReference>
<dbReference type="Gene3D" id="2.40.240.10">
    <property type="entry name" value="Ribosomal Protein L25, Chain P"/>
    <property type="match status" value="1"/>
</dbReference>
<evidence type="ECO:0000256" key="2">
    <source>
        <dbReference type="ARBA" id="ARBA00008927"/>
    </source>
</evidence>
<comment type="subcellular location">
    <subcellularLocation>
        <location evidence="1">Cytoplasm</location>
    </subcellularLocation>
</comment>
<dbReference type="InterPro" id="IPR049437">
    <property type="entry name" value="tRNA-synt_1c_C2"/>
</dbReference>
<keyword evidence="5 12" id="KW-0436">Ligase</keyword>
<evidence type="ECO:0000313" key="15">
    <source>
        <dbReference type="EMBL" id="CAL5220252.1"/>
    </source>
</evidence>
<proteinExistence type="inferred from homology"/>
<organism evidence="15 16">
    <name type="scientific">Coccomyxa viridis</name>
    <dbReference type="NCBI Taxonomy" id="1274662"/>
    <lineage>
        <taxon>Eukaryota</taxon>
        <taxon>Viridiplantae</taxon>
        <taxon>Chlorophyta</taxon>
        <taxon>core chlorophytes</taxon>
        <taxon>Trebouxiophyceae</taxon>
        <taxon>Trebouxiophyceae incertae sedis</taxon>
        <taxon>Coccomyxaceae</taxon>
        <taxon>Coccomyxa</taxon>
    </lineage>
</organism>
<dbReference type="InterPro" id="IPR020058">
    <property type="entry name" value="Glu/Gln-tRNA-synth_Ib_cat-dom"/>
</dbReference>
<dbReference type="Gene3D" id="3.90.800.10">
    <property type="entry name" value="Glutamyl-tRNA Synthetase, Domain 3"/>
    <property type="match status" value="1"/>
</dbReference>
<dbReference type="Gene3D" id="1.20.1050.130">
    <property type="match status" value="1"/>
</dbReference>
<evidence type="ECO:0000256" key="12">
    <source>
        <dbReference type="RuleBase" id="RU363037"/>
    </source>
</evidence>
<dbReference type="SUPFAM" id="SSF52374">
    <property type="entry name" value="Nucleotidylyl transferase"/>
    <property type="match status" value="1"/>
</dbReference>
<comment type="caution">
    <text evidence="15">The sequence shown here is derived from an EMBL/GenBank/DDBJ whole genome shotgun (WGS) entry which is preliminary data.</text>
</comment>
<evidence type="ECO:0000256" key="5">
    <source>
        <dbReference type="ARBA" id="ARBA00022598"/>
    </source>
</evidence>
<dbReference type="InterPro" id="IPR010987">
    <property type="entry name" value="Glutathione-S-Trfase_C-like"/>
</dbReference>
<evidence type="ECO:0000256" key="4">
    <source>
        <dbReference type="ARBA" id="ARBA00022490"/>
    </source>
</evidence>
<evidence type="ECO:0000256" key="11">
    <source>
        <dbReference type="ARBA" id="ARBA00048351"/>
    </source>
</evidence>
<keyword evidence="6 12" id="KW-0547">Nucleotide-binding</keyword>